<accession>A0A1G8TJF9</accession>
<reference evidence="2" key="1">
    <citation type="submission" date="2016-10" db="EMBL/GenBank/DDBJ databases">
        <authorList>
            <person name="Varghese N."/>
            <person name="Submissions S."/>
        </authorList>
    </citation>
    <scope>NUCLEOTIDE SEQUENCE [LARGE SCALE GENOMIC DNA]</scope>
    <source>
        <strain evidence="2">DSM 44796</strain>
    </source>
</reference>
<sequence length="319" mass="33349">MIHRVALVVAALAAAVLVVAPGPVRAPGRTVPAPVVTDAWPGARIVTTPGNLPGGAVFAPLSPDLRAGESGGRLVVDGSVIRTGASRYVLDDAMLVWLEPGTGLFAMADSVAELVTTDIGNVVVLDSQYDLAVHDGLVSWAATGPEGTTEIRTVPLAGGAVQKVVLAGKLALTEWPFATSSEVEQGGPSVLVDVRTSARTVVNGQGYELIDCTPSWCRVEVLRQGGRARLDLMRPDGTERRRLGGSGLRPAVPDVLLLDRFAVLVDDSRGALCLYDVDRGRLADLASSFGTVVARGNAVWWSTGDNTALTWNSIDLGEL</sequence>
<dbReference type="RefSeq" id="WP_090004553.1">
    <property type="nucleotide sequence ID" value="NZ_FNET01000002.1"/>
</dbReference>
<evidence type="ECO:0000313" key="2">
    <source>
        <dbReference type="Proteomes" id="UP000199682"/>
    </source>
</evidence>
<organism evidence="1 2">
    <name type="scientific">Lentzea albidocapillata subsp. violacea</name>
    <dbReference type="NCBI Taxonomy" id="128104"/>
    <lineage>
        <taxon>Bacteria</taxon>
        <taxon>Bacillati</taxon>
        <taxon>Actinomycetota</taxon>
        <taxon>Actinomycetes</taxon>
        <taxon>Pseudonocardiales</taxon>
        <taxon>Pseudonocardiaceae</taxon>
        <taxon>Lentzea</taxon>
    </lineage>
</organism>
<evidence type="ECO:0000313" key="1">
    <source>
        <dbReference type="EMBL" id="SDJ41661.1"/>
    </source>
</evidence>
<gene>
    <name evidence="1" type="ORF">SAMN04488074_10210</name>
</gene>
<proteinExistence type="predicted"/>
<protein>
    <submittedName>
        <fullName evidence="1">Uncharacterized protein</fullName>
    </submittedName>
</protein>
<dbReference type="EMBL" id="FNET01000002">
    <property type="protein sequence ID" value="SDJ41661.1"/>
    <property type="molecule type" value="Genomic_DNA"/>
</dbReference>
<dbReference type="Proteomes" id="UP000199682">
    <property type="component" value="Unassembled WGS sequence"/>
</dbReference>
<name>A0A1G8TJF9_9PSEU</name>
<dbReference type="AlphaFoldDB" id="A0A1G8TJF9"/>